<accession>A0A1H4FEZ1</accession>
<feature type="transmembrane region" description="Helical" evidence="1">
    <location>
        <begin position="100"/>
        <end position="123"/>
    </location>
</feature>
<evidence type="ECO:0000256" key="1">
    <source>
        <dbReference type="SAM" id="Phobius"/>
    </source>
</evidence>
<evidence type="ECO:0000313" key="4">
    <source>
        <dbReference type="Proteomes" id="UP000198703"/>
    </source>
</evidence>
<dbReference type="Proteomes" id="UP000198703">
    <property type="component" value="Unassembled WGS sequence"/>
</dbReference>
<keyword evidence="1" id="KW-1133">Transmembrane helix</keyword>
<reference evidence="3 4" key="1">
    <citation type="submission" date="2016-10" db="EMBL/GenBank/DDBJ databases">
        <authorList>
            <person name="de Groot N.N."/>
        </authorList>
    </citation>
    <scope>NUCLEOTIDE SEQUENCE [LARGE SCALE GENOMIC DNA]</scope>
    <source>
        <strain evidence="3 4">DSM 15345</strain>
    </source>
</reference>
<dbReference type="InterPro" id="IPR009936">
    <property type="entry name" value="DUF1468"/>
</dbReference>
<organism evidence="3 4">
    <name type="scientific">Rubrimonas cliftonensis</name>
    <dbReference type="NCBI Taxonomy" id="89524"/>
    <lineage>
        <taxon>Bacteria</taxon>
        <taxon>Pseudomonadati</taxon>
        <taxon>Pseudomonadota</taxon>
        <taxon>Alphaproteobacteria</taxon>
        <taxon>Rhodobacterales</taxon>
        <taxon>Paracoccaceae</taxon>
        <taxon>Rubrimonas</taxon>
    </lineage>
</organism>
<feature type="domain" description="DUF1468" evidence="2">
    <location>
        <begin position="28"/>
        <end position="160"/>
    </location>
</feature>
<keyword evidence="4" id="KW-1185">Reference proteome</keyword>
<dbReference type="Pfam" id="PF07331">
    <property type="entry name" value="TctB"/>
    <property type="match status" value="1"/>
</dbReference>
<proteinExistence type="predicted"/>
<sequence length="167" mass="17372">MTRAQGGFGRPQPRREDAMNALLRKDLLAGLAALALGAAVVWISLDYRLGTPARMGPGMFPLALGVVLSLSGLGAALFALRSVEPAPALRVRAMLAVTGALVLFALTVERLGFIPASVILIFVSGLAETPVQWRALALLSVILAPAAYALFVVFLGIPAPAFAWGAP</sequence>
<evidence type="ECO:0000259" key="2">
    <source>
        <dbReference type="Pfam" id="PF07331"/>
    </source>
</evidence>
<name>A0A1H4FEZ1_9RHOB</name>
<dbReference type="AlphaFoldDB" id="A0A1H4FEZ1"/>
<gene>
    <name evidence="3" type="ORF">SAMN05444370_12131</name>
</gene>
<keyword evidence="1" id="KW-0472">Membrane</keyword>
<feature type="transmembrane region" description="Helical" evidence="1">
    <location>
        <begin position="59"/>
        <end position="80"/>
    </location>
</feature>
<feature type="transmembrane region" description="Helical" evidence="1">
    <location>
        <begin position="135"/>
        <end position="157"/>
    </location>
</feature>
<keyword evidence="1" id="KW-0812">Transmembrane</keyword>
<dbReference type="EMBL" id="FNQM01000021">
    <property type="protein sequence ID" value="SEA95597.1"/>
    <property type="molecule type" value="Genomic_DNA"/>
</dbReference>
<evidence type="ECO:0000313" key="3">
    <source>
        <dbReference type="EMBL" id="SEA95597.1"/>
    </source>
</evidence>
<dbReference type="STRING" id="89524.SAMN05444370_12131"/>
<protein>
    <submittedName>
        <fullName evidence="3">Tripartite tricarboxylate transporter TctB family protein</fullName>
    </submittedName>
</protein>
<dbReference type="OrthoDB" id="5186924at2"/>
<feature type="transmembrane region" description="Helical" evidence="1">
    <location>
        <begin position="27"/>
        <end position="47"/>
    </location>
</feature>